<dbReference type="InterPro" id="IPR008271">
    <property type="entry name" value="Ser/Thr_kinase_AS"/>
</dbReference>
<evidence type="ECO:0000259" key="17">
    <source>
        <dbReference type="PROSITE" id="PS50011"/>
    </source>
</evidence>
<evidence type="ECO:0000256" key="3">
    <source>
        <dbReference type="ARBA" id="ARBA00022527"/>
    </source>
</evidence>
<dbReference type="InterPro" id="IPR045874">
    <property type="entry name" value="LRK10/LRL21-25-like"/>
</dbReference>
<evidence type="ECO:0000256" key="8">
    <source>
        <dbReference type="ARBA" id="ARBA00022777"/>
    </source>
</evidence>
<comment type="caution">
    <text evidence="18">The sequence shown here is derived from an EMBL/GenBank/DDBJ whole genome shotgun (WGS) entry which is preliminary data.</text>
</comment>
<dbReference type="GO" id="GO:0106310">
    <property type="term" value="F:protein serine kinase activity"/>
    <property type="evidence" value="ECO:0007669"/>
    <property type="project" value="RHEA"/>
</dbReference>
<dbReference type="Gramene" id="PRQ56302">
    <property type="protein sequence ID" value="PRQ56302"/>
    <property type="gene ID" value="RchiOBHm_Chr1g0334281"/>
</dbReference>
<dbReference type="PANTHER" id="PTHR27009">
    <property type="entry name" value="RUST RESISTANCE KINASE LR10-RELATED"/>
    <property type="match status" value="1"/>
</dbReference>
<feature type="binding site" evidence="15">
    <location>
        <position position="86"/>
    </location>
    <ligand>
        <name>ATP</name>
        <dbReference type="ChEBI" id="CHEBI:30616"/>
    </ligand>
</feature>
<dbReference type="InterPro" id="IPR011009">
    <property type="entry name" value="Kinase-like_dom_sf"/>
</dbReference>
<dbReference type="EMBL" id="PDCK01000039">
    <property type="protein sequence ID" value="PRQ56302.1"/>
    <property type="molecule type" value="Genomic_DNA"/>
</dbReference>
<dbReference type="InterPro" id="IPR000719">
    <property type="entry name" value="Prot_kinase_dom"/>
</dbReference>
<evidence type="ECO:0000256" key="13">
    <source>
        <dbReference type="ARBA" id="ARBA00047899"/>
    </source>
</evidence>
<keyword evidence="6" id="KW-0732">Signal</keyword>
<keyword evidence="3 16" id="KW-0723">Serine/threonine-protein kinase</keyword>
<evidence type="ECO:0000256" key="15">
    <source>
        <dbReference type="PROSITE-ProRule" id="PRU10141"/>
    </source>
</evidence>
<evidence type="ECO:0000313" key="19">
    <source>
        <dbReference type="Proteomes" id="UP000238479"/>
    </source>
</evidence>
<keyword evidence="4" id="KW-0808">Transferase</keyword>
<dbReference type="GO" id="GO:0004674">
    <property type="term" value="F:protein serine/threonine kinase activity"/>
    <property type="evidence" value="ECO:0007669"/>
    <property type="project" value="UniProtKB-KW"/>
</dbReference>
<keyword evidence="11" id="KW-0472">Membrane</keyword>
<dbReference type="PROSITE" id="PS50011">
    <property type="entry name" value="PROTEIN_KINASE_DOM"/>
    <property type="match status" value="1"/>
</dbReference>
<keyword evidence="8 18" id="KW-0418">Kinase</keyword>
<gene>
    <name evidence="18" type="ORF">RchiOBHm_Chr1g0334281</name>
</gene>
<keyword evidence="9 15" id="KW-0067">ATP-binding</keyword>
<organism evidence="18 19">
    <name type="scientific">Rosa chinensis</name>
    <name type="common">China rose</name>
    <dbReference type="NCBI Taxonomy" id="74649"/>
    <lineage>
        <taxon>Eukaryota</taxon>
        <taxon>Viridiplantae</taxon>
        <taxon>Streptophyta</taxon>
        <taxon>Embryophyta</taxon>
        <taxon>Tracheophyta</taxon>
        <taxon>Spermatophyta</taxon>
        <taxon>Magnoliopsida</taxon>
        <taxon>eudicotyledons</taxon>
        <taxon>Gunneridae</taxon>
        <taxon>Pentapetalae</taxon>
        <taxon>rosids</taxon>
        <taxon>fabids</taxon>
        <taxon>Rosales</taxon>
        <taxon>Rosaceae</taxon>
        <taxon>Rosoideae</taxon>
        <taxon>Rosoideae incertae sedis</taxon>
        <taxon>Rosa</taxon>
    </lineage>
</organism>
<keyword evidence="19" id="KW-1185">Reference proteome</keyword>
<dbReference type="EC" id="2.7.11.1" evidence="2"/>
<sequence>MYQAVKLSFGLPFITALLIYKWRRRHFSMYDNIEDFLESNSNLMPVRYSYSEIKKMASGFKDKLGEGGFGTVYKAKLRSGRLVAIKILSNSKTNGQDFINEVATLGRIHHVNVVRLIGFCVDRSNRALVYDFMSNDSLDKYIFSQQGDISLSCEKIFEIAVGVARGIQYLHQGCDMPILHFDLKPHNILLDENFTAKVSDFGLARLYPLDNSIVSLTAARGTIGYMAPELFYKNFGGVSNKAGCI</sequence>
<comment type="similarity">
    <text evidence="16">Belongs to the protein kinase superfamily.</text>
</comment>
<comment type="catalytic activity">
    <reaction evidence="14">
        <text>L-seryl-[protein] + ATP = O-phospho-L-seryl-[protein] + ADP + H(+)</text>
        <dbReference type="Rhea" id="RHEA:17989"/>
        <dbReference type="Rhea" id="RHEA-COMP:9863"/>
        <dbReference type="Rhea" id="RHEA-COMP:11604"/>
        <dbReference type="ChEBI" id="CHEBI:15378"/>
        <dbReference type="ChEBI" id="CHEBI:29999"/>
        <dbReference type="ChEBI" id="CHEBI:30616"/>
        <dbReference type="ChEBI" id="CHEBI:83421"/>
        <dbReference type="ChEBI" id="CHEBI:456216"/>
        <dbReference type="EC" id="2.7.11.1"/>
    </reaction>
</comment>
<dbReference type="InterPro" id="IPR017441">
    <property type="entry name" value="Protein_kinase_ATP_BS"/>
</dbReference>
<reference evidence="18 19" key="1">
    <citation type="journal article" date="2018" name="Nat. Genet.">
        <title>The Rosa genome provides new insights in the design of modern roses.</title>
        <authorList>
            <person name="Bendahmane M."/>
        </authorList>
    </citation>
    <scope>NUCLEOTIDE SEQUENCE [LARGE SCALE GENOMIC DNA]</scope>
    <source>
        <strain evidence="19">cv. Old Blush</strain>
    </source>
</reference>
<evidence type="ECO:0000313" key="18">
    <source>
        <dbReference type="EMBL" id="PRQ56302.1"/>
    </source>
</evidence>
<evidence type="ECO:0000256" key="7">
    <source>
        <dbReference type="ARBA" id="ARBA00022741"/>
    </source>
</evidence>
<dbReference type="GO" id="GO:0016020">
    <property type="term" value="C:membrane"/>
    <property type="evidence" value="ECO:0007669"/>
    <property type="project" value="UniProtKB-SubCell"/>
</dbReference>
<evidence type="ECO:0000256" key="14">
    <source>
        <dbReference type="ARBA" id="ARBA00048679"/>
    </source>
</evidence>
<evidence type="ECO:0000256" key="12">
    <source>
        <dbReference type="ARBA" id="ARBA00023180"/>
    </source>
</evidence>
<dbReference type="FunFam" id="3.30.200.20:FF:000178">
    <property type="entry name" value="serine/threonine-protein kinase PBS1-like"/>
    <property type="match status" value="1"/>
</dbReference>
<comment type="subcellular location">
    <subcellularLocation>
        <location evidence="1">Membrane</location>
        <topology evidence="1">Single-pass type I membrane protein</topology>
    </subcellularLocation>
</comment>
<evidence type="ECO:0000256" key="2">
    <source>
        <dbReference type="ARBA" id="ARBA00012513"/>
    </source>
</evidence>
<evidence type="ECO:0000256" key="10">
    <source>
        <dbReference type="ARBA" id="ARBA00022989"/>
    </source>
</evidence>
<keyword evidence="10" id="KW-1133">Transmembrane helix</keyword>
<keyword evidence="5" id="KW-0812">Transmembrane</keyword>
<dbReference type="Gene3D" id="3.30.200.20">
    <property type="entry name" value="Phosphorylase Kinase, domain 1"/>
    <property type="match status" value="1"/>
</dbReference>
<evidence type="ECO:0000256" key="1">
    <source>
        <dbReference type="ARBA" id="ARBA00004479"/>
    </source>
</evidence>
<dbReference type="SMART" id="SM00220">
    <property type="entry name" value="S_TKc"/>
    <property type="match status" value="1"/>
</dbReference>
<dbReference type="SUPFAM" id="SSF56112">
    <property type="entry name" value="Protein kinase-like (PK-like)"/>
    <property type="match status" value="1"/>
</dbReference>
<dbReference type="AlphaFoldDB" id="A0A2P6SCA0"/>
<proteinExistence type="inferred from homology"/>
<dbReference type="Gene3D" id="1.10.510.10">
    <property type="entry name" value="Transferase(Phosphotransferase) domain 1"/>
    <property type="match status" value="1"/>
</dbReference>
<evidence type="ECO:0000256" key="5">
    <source>
        <dbReference type="ARBA" id="ARBA00022692"/>
    </source>
</evidence>
<dbReference type="Proteomes" id="UP000238479">
    <property type="component" value="Chromosome 1"/>
</dbReference>
<dbReference type="STRING" id="74649.A0A2P6SCA0"/>
<dbReference type="GO" id="GO:0005524">
    <property type="term" value="F:ATP binding"/>
    <property type="evidence" value="ECO:0007669"/>
    <property type="project" value="UniProtKB-UniRule"/>
</dbReference>
<accession>A0A2P6SCA0</accession>
<evidence type="ECO:0000256" key="6">
    <source>
        <dbReference type="ARBA" id="ARBA00022729"/>
    </source>
</evidence>
<keyword evidence="18" id="KW-0378">Hydrolase</keyword>
<keyword evidence="12" id="KW-0325">Glycoprotein</keyword>
<dbReference type="PROSITE" id="PS00108">
    <property type="entry name" value="PROTEIN_KINASE_ST"/>
    <property type="match status" value="1"/>
</dbReference>
<dbReference type="OMA" id="CIEVATI"/>
<dbReference type="Pfam" id="PF00069">
    <property type="entry name" value="Pkinase"/>
    <property type="match status" value="1"/>
</dbReference>
<name>A0A2P6SCA0_ROSCH</name>
<evidence type="ECO:0000256" key="9">
    <source>
        <dbReference type="ARBA" id="ARBA00022840"/>
    </source>
</evidence>
<evidence type="ECO:0000256" key="11">
    <source>
        <dbReference type="ARBA" id="ARBA00023136"/>
    </source>
</evidence>
<keyword evidence="7 15" id="KW-0547">Nucleotide-binding</keyword>
<evidence type="ECO:0000256" key="16">
    <source>
        <dbReference type="RuleBase" id="RU000304"/>
    </source>
</evidence>
<comment type="catalytic activity">
    <reaction evidence="13">
        <text>L-threonyl-[protein] + ATP = O-phospho-L-threonyl-[protein] + ADP + H(+)</text>
        <dbReference type="Rhea" id="RHEA:46608"/>
        <dbReference type="Rhea" id="RHEA-COMP:11060"/>
        <dbReference type="Rhea" id="RHEA-COMP:11605"/>
        <dbReference type="ChEBI" id="CHEBI:15378"/>
        <dbReference type="ChEBI" id="CHEBI:30013"/>
        <dbReference type="ChEBI" id="CHEBI:30616"/>
        <dbReference type="ChEBI" id="CHEBI:61977"/>
        <dbReference type="ChEBI" id="CHEBI:456216"/>
        <dbReference type="EC" id="2.7.11.1"/>
    </reaction>
</comment>
<dbReference type="FunFam" id="1.10.510.10:FF:001023">
    <property type="entry name" value="Os07g0541700 protein"/>
    <property type="match status" value="1"/>
</dbReference>
<dbReference type="GO" id="GO:0016787">
    <property type="term" value="F:hydrolase activity"/>
    <property type="evidence" value="ECO:0007669"/>
    <property type="project" value="UniProtKB-KW"/>
</dbReference>
<evidence type="ECO:0000256" key="4">
    <source>
        <dbReference type="ARBA" id="ARBA00022679"/>
    </source>
</evidence>
<protein>
    <recommendedName>
        <fullName evidence="2">non-specific serine/threonine protein kinase</fullName>
        <ecNumber evidence="2">2.7.11.1</ecNumber>
    </recommendedName>
</protein>
<dbReference type="PROSITE" id="PS00107">
    <property type="entry name" value="PROTEIN_KINASE_ATP"/>
    <property type="match status" value="1"/>
</dbReference>
<feature type="domain" description="Protein kinase" evidence="17">
    <location>
        <begin position="58"/>
        <end position="245"/>
    </location>
</feature>